<dbReference type="RefSeq" id="WP_124974214.1">
    <property type="nucleotide sequence ID" value="NZ_BFFP01000001.1"/>
</dbReference>
<dbReference type="EMBL" id="BFFP01000001">
    <property type="protein sequence ID" value="GBG93569.1"/>
    <property type="molecule type" value="Genomic_DNA"/>
</dbReference>
<reference evidence="1 2" key="1">
    <citation type="journal article" date="2019" name="Int. J. Syst. Evol. Microbiol.">
        <title>Lactobacillus salitolerans sp. nov., a novel lactic acid bacterium isolated from spent mushroom substrates.</title>
        <authorList>
            <person name="Tohno M."/>
            <person name="Tanizawa Y."/>
            <person name="Kojima Y."/>
            <person name="Sakamoto M."/>
            <person name="Nakamura Y."/>
            <person name="Ohkuma M."/>
            <person name="Kobayashi H."/>
        </authorList>
    </citation>
    <scope>NUCLEOTIDE SEQUENCE [LARGE SCALE GENOMIC DNA]</scope>
    <source>
        <strain evidence="1 2">YK43</strain>
    </source>
</reference>
<evidence type="ECO:0008006" key="3">
    <source>
        <dbReference type="Google" id="ProtNLM"/>
    </source>
</evidence>
<sequence length="95" mass="10996">MSKYSDLQEEYFPTLETYTLAITRAHGKNHPETFKVHELFGKIEAKTQVGADVSTEYQEIKKVTDNYRIPTDACPTMEKTYHFLAELEQAYSAEK</sequence>
<dbReference type="AlphaFoldDB" id="A0A401IPW1"/>
<keyword evidence="2" id="KW-1185">Reference proteome</keyword>
<dbReference type="Proteomes" id="UP000286848">
    <property type="component" value="Unassembled WGS sequence"/>
</dbReference>
<proteinExistence type="predicted"/>
<comment type="caution">
    <text evidence="1">The sequence shown here is derived from an EMBL/GenBank/DDBJ whole genome shotgun (WGS) entry which is preliminary data.</text>
</comment>
<organism evidence="1 2">
    <name type="scientific">Ligilactobacillus salitolerans</name>
    <dbReference type="NCBI Taxonomy" id="1808352"/>
    <lineage>
        <taxon>Bacteria</taxon>
        <taxon>Bacillati</taxon>
        <taxon>Bacillota</taxon>
        <taxon>Bacilli</taxon>
        <taxon>Lactobacillales</taxon>
        <taxon>Lactobacillaceae</taxon>
        <taxon>Ligilactobacillus</taxon>
    </lineage>
</organism>
<protein>
    <recommendedName>
        <fullName evidence="3">Iron-sulfur cluster repair di-iron protein, ric</fullName>
    </recommendedName>
</protein>
<evidence type="ECO:0000313" key="1">
    <source>
        <dbReference type="EMBL" id="GBG93569.1"/>
    </source>
</evidence>
<name>A0A401IPW1_9LACO</name>
<evidence type="ECO:0000313" key="2">
    <source>
        <dbReference type="Proteomes" id="UP000286848"/>
    </source>
</evidence>
<gene>
    <name evidence="1" type="ORF">LFYK43_00280</name>
</gene>
<dbReference type="OrthoDB" id="9797132at2"/>
<accession>A0A401IPW1</accession>